<evidence type="ECO:0000313" key="2">
    <source>
        <dbReference type="Proteomes" id="UP000185003"/>
    </source>
</evidence>
<sequence length="113" mass="12722">MESCGILMNFFSVSEHDCRIGKGHLALYVALFLHWRKSGYPVPFRTFSQQVMPLAKISAASTYHRLLKDLCEFGYIGYTPSFYKGKASELYFNCESERVKDEKGAVDYAGGSG</sequence>
<protein>
    <recommendedName>
        <fullName evidence="3">Helix-turn-helix domain-containing protein</fullName>
    </recommendedName>
</protein>
<evidence type="ECO:0000313" key="1">
    <source>
        <dbReference type="EMBL" id="SIN78234.1"/>
    </source>
</evidence>
<gene>
    <name evidence="1" type="ORF">SAMN04488055_1316</name>
</gene>
<dbReference type="STRING" id="536979.SAMN04488055_1316"/>
<dbReference type="EMBL" id="FSRA01000001">
    <property type="protein sequence ID" value="SIN78234.1"/>
    <property type="molecule type" value="Genomic_DNA"/>
</dbReference>
<proteinExistence type="predicted"/>
<evidence type="ECO:0008006" key="3">
    <source>
        <dbReference type="Google" id="ProtNLM"/>
    </source>
</evidence>
<keyword evidence="2" id="KW-1185">Reference proteome</keyword>
<organism evidence="1 2">
    <name type="scientific">Chitinophaga niabensis</name>
    <dbReference type="NCBI Taxonomy" id="536979"/>
    <lineage>
        <taxon>Bacteria</taxon>
        <taxon>Pseudomonadati</taxon>
        <taxon>Bacteroidota</taxon>
        <taxon>Chitinophagia</taxon>
        <taxon>Chitinophagales</taxon>
        <taxon>Chitinophagaceae</taxon>
        <taxon>Chitinophaga</taxon>
    </lineage>
</organism>
<dbReference type="AlphaFoldDB" id="A0A1N6E5E5"/>
<dbReference type="Proteomes" id="UP000185003">
    <property type="component" value="Unassembled WGS sequence"/>
</dbReference>
<name>A0A1N6E5E5_9BACT</name>
<accession>A0A1N6E5E5</accession>
<reference evidence="2" key="1">
    <citation type="submission" date="2016-11" db="EMBL/GenBank/DDBJ databases">
        <authorList>
            <person name="Varghese N."/>
            <person name="Submissions S."/>
        </authorList>
    </citation>
    <scope>NUCLEOTIDE SEQUENCE [LARGE SCALE GENOMIC DNA]</scope>
    <source>
        <strain evidence="2">DSM 24787</strain>
    </source>
</reference>